<accession>A0A0F9Q3F6</accession>
<sequence>MTLNNHLDNNPPYAKAYDYFMNEQFEILRGHAMRCFQRCMNKMAELKEEHERGLKEK</sequence>
<proteinExistence type="predicted"/>
<dbReference type="AlphaFoldDB" id="A0A0F9Q3F6"/>
<dbReference type="EMBL" id="LAZR01005441">
    <property type="protein sequence ID" value="KKM99922.1"/>
    <property type="molecule type" value="Genomic_DNA"/>
</dbReference>
<comment type="caution">
    <text evidence="1">The sequence shown here is derived from an EMBL/GenBank/DDBJ whole genome shotgun (WGS) entry which is preliminary data.</text>
</comment>
<organism evidence="1">
    <name type="scientific">marine sediment metagenome</name>
    <dbReference type="NCBI Taxonomy" id="412755"/>
    <lineage>
        <taxon>unclassified sequences</taxon>
        <taxon>metagenomes</taxon>
        <taxon>ecological metagenomes</taxon>
    </lineage>
</organism>
<evidence type="ECO:0000313" key="1">
    <source>
        <dbReference type="EMBL" id="KKM99922.1"/>
    </source>
</evidence>
<protein>
    <submittedName>
        <fullName evidence="1">Uncharacterized protein</fullName>
    </submittedName>
</protein>
<gene>
    <name evidence="1" type="ORF">LCGC14_1143020</name>
</gene>
<reference evidence="1" key="1">
    <citation type="journal article" date="2015" name="Nature">
        <title>Complex archaea that bridge the gap between prokaryotes and eukaryotes.</title>
        <authorList>
            <person name="Spang A."/>
            <person name="Saw J.H."/>
            <person name="Jorgensen S.L."/>
            <person name="Zaremba-Niedzwiedzka K."/>
            <person name="Martijn J."/>
            <person name="Lind A.E."/>
            <person name="van Eijk R."/>
            <person name="Schleper C."/>
            <person name="Guy L."/>
            <person name="Ettema T.J."/>
        </authorList>
    </citation>
    <scope>NUCLEOTIDE SEQUENCE</scope>
</reference>
<name>A0A0F9Q3F6_9ZZZZ</name>